<accession>A0AAD5TLQ6</accession>
<gene>
    <name evidence="2" type="ORF">HDU87_002192</name>
</gene>
<dbReference type="EMBL" id="JADGJQ010000017">
    <property type="protein sequence ID" value="KAJ3180313.1"/>
    <property type="molecule type" value="Genomic_DNA"/>
</dbReference>
<proteinExistence type="predicted"/>
<dbReference type="InterPro" id="IPR029058">
    <property type="entry name" value="AB_hydrolase_fold"/>
</dbReference>
<dbReference type="SUPFAM" id="SSF53474">
    <property type="entry name" value="alpha/beta-Hydrolases"/>
    <property type="match status" value="1"/>
</dbReference>
<dbReference type="PANTHER" id="PTHR43433">
    <property type="entry name" value="HYDROLASE, ALPHA/BETA FOLD FAMILY PROTEIN"/>
    <property type="match status" value="1"/>
</dbReference>
<dbReference type="Gene3D" id="3.40.50.1820">
    <property type="entry name" value="alpha/beta hydrolase"/>
    <property type="match status" value="1"/>
</dbReference>
<dbReference type="InterPro" id="IPR050471">
    <property type="entry name" value="AB_hydrolase"/>
</dbReference>
<organism evidence="2 3">
    <name type="scientific">Geranomyces variabilis</name>
    <dbReference type="NCBI Taxonomy" id="109894"/>
    <lineage>
        <taxon>Eukaryota</taxon>
        <taxon>Fungi</taxon>
        <taxon>Fungi incertae sedis</taxon>
        <taxon>Chytridiomycota</taxon>
        <taxon>Chytridiomycota incertae sedis</taxon>
        <taxon>Chytridiomycetes</taxon>
        <taxon>Spizellomycetales</taxon>
        <taxon>Powellomycetaceae</taxon>
        <taxon>Geranomyces</taxon>
    </lineage>
</organism>
<sequence>MTESDETTTSFCNTPDGAKLAYCILGAEQNGVPLIMLTGIASVKEDWDDLATALALHRPVCIYDHRGIGASTLAPPLPPFKTTSSLTVTQLATDTFTLVSHLQWRKFHLLGMSMGGMVAQQLVLLLRGRDDYCVQSMTALATSARPRGGRHMAEYYGLLCDELESRKGGGKGKGKNEVEKVVRRFLEGNLTSRWCRENSEKVDEMMRSNATARKPARVIVQQIEALSTGFDLTPQLALINTPTLVIHGTHDEIIPLEHGHAIASGIRGARFLPLRDVGHITYRMDDGQTLRGVDEFMQEIDAKSAVASLTVKL</sequence>
<comment type="caution">
    <text evidence="2">The sequence shown here is derived from an EMBL/GenBank/DDBJ whole genome shotgun (WGS) entry which is preliminary data.</text>
</comment>
<dbReference type="PANTHER" id="PTHR43433:SF5">
    <property type="entry name" value="AB HYDROLASE-1 DOMAIN-CONTAINING PROTEIN"/>
    <property type="match status" value="1"/>
</dbReference>
<protein>
    <recommendedName>
        <fullName evidence="1">Serine aminopeptidase S33 domain-containing protein</fullName>
    </recommendedName>
</protein>
<evidence type="ECO:0000313" key="2">
    <source>
        <dbReference type="EMBL" id="KAJ3180313.1"/>
    </source>
</evidence>
<dbReference type="InterPro" id="IPR022742">
    <property type="entry name" value="Hydrolase_4"/>
</dbReference>
<reference evidence="2" key="1">
    <citation type="submission" date="2020-05" db="EMBL/GenBank/DDBJ databases">
        <title>Phylogenomic resolution of chytrid fungi.</title>
        <authorList>
            <person name="Stajich J.E."/>
            <person name="Amses K."/>
            <person name="Simmons R."/>
            <person name="Seto K."/>
            <person name="Myers J."/>
            <person name="Bonds A."/>
            <person name="Quandt C.A."/>
            <person name="Barry K."/>
            <person name="Liu P."/>
            <person name="Grigoriev I."/>
            <person name="Longcore J.E."/>
            <person name="James T.Y."/>
        </authorList>
    </citation>
    <scope>NUCLEOTIDE SEQUENCE</scope>
    <source>
        <strain evidence="2">JEL0379</strain>
    </source>
</reference>
<feature type="domain" description="Serine aminopeptidase S33" evidence="1">
    <location>
        <begin position="38"/>
        <end position="264"/>
    </location>
</feature>
<evidence type="ECO:0000259" key="1">
    <source>
        <dbReference type="Pfam" id="PF12146"/>
    </source>
</evidence>
<dbReference type="AlphaFoldDB" id="A0AAD5TLQ6"/>
<dbReference type="Pfam" id="PF12146">
    <property type="entry name" value="Hydrolase_4"/>
    <property type="match status" value="1"/>
</dbReference>
<keyword evidence="3" id="KW-1185">Reference proteome</keyword>
<evidence type="ECO:0000313" key="3">
    <source>
        <dbReference type="Proteomes" id="UP001212152"/>
    </source>
</evidence>
<name>A0AAD5TLQ6_9FUNG</name>
<dbReference type="Proteomes" id="UP001212152">
    <property type="component" value="Unassembled WGS sequence"/>
</dbReference>